<reference evidence="3 4" key="1">
    <citation type="submission" date="2018-10" db="EMBL/GenBank/DDBJ databases">
        <title>Genomic Encyclopedia of Archaeal and Bacterial Type Strains, Phase II (KMG-II): from individual species to whole genera.</title>
        <authorList>
            <person name="Goeker M."/>
        </authorList>
    </citation>
    <scope>NUCLEOTIDE SEQUENCE [LARGE SCALE GENOMIC DNA]</scope>
    <source>
        <strain evidence="3 4">DSM 18602</strain>
    </source>
</reference>
<feature type="compositionally biased region" description="Basic and acidic residues" evidence="1">
    <location>
        <begin position="38"/>
        <end position="50"/>
    </location>
</feature>
<protein>
    <recommendedName>
        <fullName evidence="5">LPXTG-motif cell wall-anchored protein</fullName>
    </recommendedName>
</protein>
<evidence type="ECO:0000313" key="3">
    <source>
        <dbReference type="EMBL" id="RKR83427.1"/>
    </source>
</evidence>
<feature type="transmembrane region" description="Helical" evidence="2">
    <location>
        <begin position="6"/>
        <end position="21"/>
    </location>
</feature>
<dbReference type="EMBL" id="RBKU01000001">
    <property type="protein sequence ID" value="RKR83427.1"/>
    <property type="molecule type" value="Genomic_DNA"/>
</dbReference>
<sequence>METTVIVIIVLLALAFIFFLIRRNAKDENDINPDLTDELEKRKSEGKDIK</sequence>
<evidence type="ECO:0008006" key="5">
    <source>
        <dbReference type="Google" id="ProtNLM"/>
    </source>
</evidence>
<name>A0A495J3B1_9SPHI</name>
<keyword evidence="2" id="KW-0812">Transmembrane</keyword>
<feature type="region of interest" description="Disordered" evidence="1">
    <location>
        <begin position="29"/>
        <end position="50"/>
    </location>
</feature>
<dbReference type="AlphaFoldDB" id="A0A495J3B1"/>
<proteinExistence type="predicted"/>
<gene>
    <name evidence="3" type="ORF">BDD43_3635</name>
</gene>
<comment type="caution">
    <text evidence="3">The sequence shown here is derived from an EMBL/GenBank/DDBJ whole genome shotgun (WGS) entry which is preliminary data.</text>
</comment>
<keyword evidence="2" id="KW-1133">Transmembrane helix</keyword>
<organism evidence="3 4">
    <name type="scientific">Mucilaginibacter gracilis</name>
    <dbReference type="NCBI Taxonomy" id="423350"/>
    <lineage>
        <taxon>Bacteria</taxon>
        <taxon>Pseudomonadati</taxon>
        <taxon>Bacteroidota</taxon>
        <taxon>Sphingobacteriia</taxon>
        <taxon>Sphingobacteriales</taxon>
        <taxon>Sphingobacteriaceae</taxon>
        <taxon>Mucilaginibacter</taxon>
    </lineage>
</organism>
<evidence type="ECO:0000256" key="1">
    <source>
        <dbReference type="SAM" id="MobiDB-lite"/>
    </source>
</evidence>
<keyword evidence="2" id="KW-0472">Membrane</keyword>
<evidence type="ECO:0000256" key="2">
    <source>
        <dbReference type="SAM" id="Phobius"/>
    </source>
</evidence>
<accession>A0A495J3B1</accession>
<dbReference type="Proteomes" id="UP000268007">
    <property type="component" value="Unassembled WGS sequence"/>
</dbReference>
<dbReference type="RefSeq" id="WP_162847108.1">
    <property type="nucleotide sequence ID" value="NZ_RBKU01000001.1"/>
</dbReference>
<evidence type="ECO:0000313" key="4">
    <source>
        <dbReference type="Proteomes" id="UP000268007"/>
    </source>
</evidence>
<keyword evidence="4" id="KW-1185">Reference proteome</keyword>